<proteinExistence type="predicted"/>
<keyword evidence="2" id="KW-1185">Reference proteome</keyword>
<accession>A0ACC3CC56</accession>
<organism evidence="1 2">
    <name type="scientific">Pyropia yezoensis</name>
    <name type="common">Susabi-nori</name>
    <name type="synonym">Porphyra yezoensis</name>
    <dbReference type="NCBI Taxonomy" id="2788"/>
    <lineage>
        <taxon>Eukaryota</taxon>
        <taxon>Rhodophyta</taxon>
        <taxon>Bangiophyceae</taxon>
        <taxon>Bangiales</taxon>
        <taxon>Bangiaceae</taxon>
        <taxon>Pyropia</taxon>
    </lineage>
</organism>
<sequence length="291" mass="31618">MVRRTLTVSLGAPSVPGNAAVVGDMQQVGVGMVRPPSRWRRFIHEVCIMLAHGYCWLGTHPQGLRRTARTVGAIALFSVVELIALRGLVMFLLTAVVDTVEPHWVSVVPPLPATDPAAAAFLHRLSVQLPFLLERVFVMAVTDVATVVLIAAVRVASSATRPPTAAYGVKPTWRRRLTNYFRQCEPDDLEQWPVLVGLVLTAVVVATTAAELALRTVAVDNPSRFNSVHRGVGRLDRFSTRTPHTPLTALVTTFFLTAIVSFVVGRGASLALQPLLPRPVNLMAERNGHHA</sequence>
<comment type="caution">
    <text evidence="1">The sequence shown here is derived from an EMBL/GenBank/DDBJ whole genome shotgun (WGS) entry which is preliminary data.</text>
</comment>
<name>A0ACC3CC56_PYRYE</name>
<protein>
    <submittedName>
        <fullName evidence="1">Uncharacterized protein</fullName>
    </submittedName>
</protein>
<gene>
    <name evidence="1" type="ORF">I4F81_009900</name>
</gene>
<reference evidence="1" key="1">
    <citation type="submission" date="2019-11" db="EMBL/GenBank/DDBJ databases">
        <title>Nori genome reveals adaptations in red seaweeds to the harsh intertidal environment.</title>
        <authorList>
            <person name="Wang D."/>
            <person name="Mao Y."/>
        </authorList>
    </citation>
    <scope>NUCLEOTIDE SEQUENCE</scope>
    <source>
        <tissue evidence="1">Gametophyte</tissue>
    </source>
</reference>
<evidence type="ECO:0000313" key="2">
    <source>
        <dbReference type="Proteomes" id="UP000798662"/>
    </source>
</evidence>
<evidence type="ECO:0000313" key="1">
    <source>
        <dbReference type="EMBL" id="KAK1867393.1"/>
    </source>
</evidence>
<dbReference type="EMBL" id="CM020620">
    <property type="protein sequence ID" value="KAK1867393.1"/>
    <property type="molecule type" value="Genomic_DNA"/>
</dbReference>
<dbReference type="Proteomes" id="UP000798662">
    <property type="component" value="Chromosome 3"/>
</dbReference>